<evidence type="ECO:0000313" key="4">
    <source>
        <dbReference type="EMBL" id="SEA90510.1"/>
    </source>
</evidence>
<comment type="similarity">
    <text evidence="1">Belongs to the DinB family.</text>
</comment>
<dbReference type="OrthoDB" id="119432at2"/>
<protein>
    <submittedName>
        <fullName evidence="4">Uncharacterized damage-inducible protein DinB (Forms a four-helix bundle)</fullName>
    </submittedName>
</protein>
<feature type="binding site" evidence="3">
    <location>
        <position position="47"/>
    </location>
    <ligand>
        <name>a divalent metal cation</name>
        <dbReference type="ChEBI" id="CHEBI:60240"/>
    </ligand>
</feature>
<dbReference type="STRING" id="408074.SAMN05660909_04077"/>
<keyword evidence="5" id="KW-1185">Reference proteome</keyword>
<dbReference type="InterPro" id="IPR034660">
    <property type="entry name" value="DinB/YfiT-like"/>
</dbReference>
<dbReference type="SUPFAM" id="SSF109854">
    <property type="entry name" value="DinB/YfiT-like putative metalloenzymes"/>
    <property type="match status" value="1"/>
</dbReference>
<evidence type="ECO:0000256" key="1">
    <source>
        <dbReference type="ARBA" id="ARBA00008635"/>
    </source>
</evidence>
<dbReference type="EMBL" id="FNRL01000021">
    <property type="protein sequence ID" value="SEA90510.1"/>
    <property type="molecule type" value="Genomic_DNA"/>
</dbReference>
<organism evidence="4 5">
    <name type="scientific">Chitinophaga terrae</name>
    <name type="common">ex Kim and Jung 2007</name>
    <dbReference type="NCBI Taxonomy" id="408074"/>
    <lineage>
        <taxon>Bacteria</taxon>
        <taxon>Pseudomonadati</taxon>
        <taxon>Bacteroidota</taxon>
        <taxon>Chitinophagia</taxon>
        <taxon>Chitinophagales</taxon>
        <taxon>Chitinophagaceae</taxon>
        <taxon>Chitinophaga</taxon>
    </lineage>
</organism>
<dbReference type="Gene3D" id="1.20.120.450">
    <property type="entry name" value="dinb family like domain"/>
    <property type="match status" value="1"/>
</dbReference>
<reference evidence="5" key="1">
    <citation type="submission" date="2016-10" db="EMBL/GenBank/DDBJ databases">
        <authorList>
            <person name="Varghese N."/>
            <person name="Submissions S."/>
        </authorList>
    </citation>
    <scope>NUCLEOTIDE SEQUENCE [LARGE SCALE GENOMIC DNA]</scope>
    <source>
        <strain evidence="5">DSM 23920</strain>
    </source>
</reference>
<proteinExistence type="inferred from homology"/>
<dbReference type="RefSeq" id="WP_089763717.1">
    <property type="nucleotide sequence ID" value="NZ_BKAT01000020.1"/>
</dbReference>
<dbReference type="GO" id="GO:0046872">
    <property type="term" value="F:metal ion binding"/>
    <property type="evidence" value="ECO:0007669"/>
    <property type="project" value="UniProtKB-KW"/>
</dbReference>
<sequence>MSQIEMLLKELKQEAVTTRKMLALVPDDKHDWKPHAKSGSLIWLSTHVAELPGWVDMTLNTSELDFQQNPYTQPPIRNNAELLAFYDKSFDAGIKALENAKDDQLAENWTLRNGDMILSVSSKADVIRMSYCQTVHHRAQLGLYLRLLDVPIPGSYGPSADEHGH</sequence>
<evidence type="ECO:0000313" key="5">
    <source>
        <dbReference type="Proteomes" id="UP000199656"/>
    </source>
</evidence>
<gene>
    <name evidence="4" type="ORF">SAMN05660909_04077</name>
</gene>
<dbReference type="Pfam" id="PF05163">
    <property type="entry name" value="DinB"/>
    <property type="match status" value="1"/>
</dbReference>
<keyword evidence="2 3" id="KW-0479">Metal-binding</keyword>
<evidence type="ECO:0000256" key="2">
    <source>
        <dbReference type="ARBA" id="ARBA00022723"/>
    </source>
</evidence>
<evidence type="ECO:0000256" key="3">
    <source>
        <dbReference type="PIRSR" id="PIRSR607837-1"/>
    </source>
</evidence>
<name>A0A1H4F0P3_9BACT</name>
<accession>A0A1H4F0P3</accession>
<dbReference type="InterPro" id="IPR007837">
    <property type="entry name" value="DinB"/>
</dbReference>
<feature type="binding site" evidence="3">
    <location>
        <position position="137"/>
    </location>
    <ligand>
        <name>a divalent metal cation</name>
        <dbReference type="ChEBI" id="CHEBI:60240"/>
    </ligand>
</feature>
<dbReference type="Proteomes" id="UP000199656">
    <property type="component" value="Unassembled WGS sequence"/>
</dbReference>
<dbReference type="AlphaFoldDB" id="A0A1H4F0P3"/>